<keyword evidence="2" id="KW-0472">Membrane</keyword>
<organism evidence="4 5">
    <name type="scientific">Clostridium frigidicarnis</name>
    <dbReference type="NCBI Taxonomy" id="84698"/>
    <lineage>
        <taxon>Bacteria</taxon>
        <taxon>Bacillati</taxon>
        <taxon>Bacillota</taxon>
        <taxon>Clostridia</taxon>
        <taxon>Eubacteriales</taxon>
        <taxon>Clostridiaceae</taxon>
        <taxon>Clostridium</taxon>
    </lineage>
</organism>
<evidence type="ECO:0000256" key="1">
    <source>
        <dbReference type="ARBA" id="ARBA00009670"/>
    </source>
</evidence>
<evidence type="ECO:0000313" key="5">
    <source>
        <dbReference type="Proteomes" id="UP000198619"/>
    </source>
</evidence>
<keyword evidence="4" id="KW-0830">Ubiquinone</keyword>
<dbReference type="PANTHER" id="PTHR10566">
    <property type="entry name" value="CHAPERONE-ACTIVITY OF BC1 COMPLEX CABC1 -RELATED"/>
    <property type="match status" value="1"/>
</dbReference>
<dbReference type="Proteomes" id="UP000198619">
    <property type="component" value="Unassembled WGS sequence"/>
</dbReference>
<accession>A0A1I1AGC7</accession>
<dbReference type="PANTHER" id="PTHR10566:SF113">
    <property type="entry name" value="PROTEIN ACTIVITY OF BC1 COMPLEX KINASE 7, CHLOROPLASTIC"/>
    <property type="match status" value="1"/>
</dbReference>
<protein>
    <submittedName>
        <fullName evidence="4">Ubiquinone biosynthesis protein</fullName>
    </submittedName>
</protein>
<dbReference type="AlphaFoldDB" id="A0A1I1AGC7"/>
<evidence type="ECO:0000259" key="3">
    <source>
        <dbReference type="Pfam" id="PF03109"/>
    </source>
</evidence>
<comment type="similarity">
    <text evidence="1">Belongs to the protein kinase superfamily. ADCK protein kinase family.</text>
</comment>
<keyword evidence="5" id="KW-1185">Reference proteome</keyword>
<dbReference type="InterPro" id="IPR011009">
    <property type="entry name" value="Kinase-like_dom_sf"/>
</dbReference>
<keyword evidence="2" id="KW-1133">Transmembrane helix</keyword>
<feature type="domain" description="ABC1 atypical kinase-like" evidence="3">
    <location>
        <begin position="74"/>
        <end position="316"/>
    </location>
</feature>
<dbReference type="RefSeq" id="WP_090042676.1">
    <property type="nucleotide sequence ID" value="NZ_FOKI01000035.1"/>
</dbReference>
<evidence type="ECO:0000256" key="2">
    <source>
        <dbReference type="SAM" id="Phobius"/>
    </source>
</evidence>
<sequence length="531" mass="59833">MVNKYQKRFREIIKIFTKYGCDFLIDFKFKKKFPDPVNLKCAFEELGPTFVKIGQILSTRPDILSKEYIDEFRKLQDNVSPVSFEEINSVFTSEFNKCIDECFLNFSKKPLASASIAQVHKATLLDGRSVIVKIQRPHIAEKMEVDIHVIKKILKLVKGKFETLPIDPYEAIDEIWQGSKQELDFKIETNNIKVFSENNSDVAFIYTPYVVDEFCSSKVLTLEKIKGIKIDNIDQLKDDDYDLDDLAKKLALGFLKQVFKDGFFHGDPHPGNILIKDTKICFIDFGIMGNLSSSLRIALNDAIVALALQDINKLINIFLSIGIRKGFVDKNSLYIDMKYVLDSYVNTSLSNIKISLMLEDVFGLLKKHNIQLPKDLTLVMKSLVLLESNLSMLSPNINIMDIAIPYVKDNTNFMENMSLNELSLKGYTFLKDGLKIPSTLVELADNLISGRTTIKMEHKNLNKPVAALNKMINRMVFGLVVSAIIVSSALILASNVGPQISGLSIIGVIGFIVSAIFGLWLLISILKSGLM</sequence>
<dbReference type="SUPFAM" id="SSF56112">
    <property type="entry name" value="Protein kinase-like (PK-like)"/>
    <property type="match status" value="1"/>
</dbReference>
<dbReference type="Pfam" id="PF03109">
    <property type="entry name" value="ABC1"/>
    <property type="match status" value="1"/>
</dbReference>
<dbReference type="STRING" id="84698.SAMN04488528_103510"/>
<name>A0A1I1AGC7_9CLOT</name>
<gene>
    <name evidence="4" type="ORF">SAMN04488528_103510</name>
</gene>
<dbReference type="EMBL" id="FOKI01000035">
    <property type="protein sequence ID" value="SFB36532.1"/>
    <property type="molecule type" value="Genomic_DNA"/>
</dbReference>
<reference evidence="4 5" key="1">
    <citation type="submission" date="2016-10" db="EMBL/GenBank/DDBJ databases">
        <authorList>
            <person name="de Groot N.N."/>
        </authorList>
    </citation>
    <scope>NUCLEOTIDE SEQUENCE [LARGE SCALE GENOMIC DNA]</scope>
    <source>
        <strain evidence="4 5">DSM 12271</strain>
    </source>
</reference>
<evidence type="ECO:0000313" key="4">
    <source>
        <dbReference type="EMBL" id="SFB36532.1"/>
    </source>
</evidence>
<dbReference type="CDD" id="cd05121">
    <property type="entry name" value="ABC1_ADCK3-like"/>
    <property type="match status" value="1"/>
</dbReference>
<keyword evidence="2" id="KW-0812">Transmembrane</keyword>
<dbReference type="OrthoDB" id="9795390at2"/>
<dbReference type="InterPro" id="IPR050154">
    <property type="entry name" value="UbiB_kinase"/>
</dbReference>
<dbReference type="Gene3D" id="1.10.510.10">
    <property type="entry name" value="Transferase(Phosphotransferase) domain 1"/>
    <property type="match status" value="1"/>
</dbReference>
<feature type="transmembrane region" description="Helical" evidence="2">
    <location>
        <begin position="476"/>
        <end position="494"/>
    </location>
</feature>
<feature type="transmembrane region" description="Helical" evidence="2">
    <location>
        <begin position="500"/>
        <end position="523"/>
    </location>
</feature>
<dbReference type="InterPro" id="IPR004147">
    <property type="entry name" value="ABC1_dom"/>
</dbReference>
<proteinExistence type="inferred from homology"/>